<organism evidence="1 2">
    <name type="scientific">Portunus trituberculatus</name>
    <name type="common">Swimming crab</name>
    <name type="synonym">Neptunus trituberculatus</name>
    <dbReference type="NCBI Taxonomy" id="210409"/>
    <lineage>
        <taxon>Eukaryota</taxon>
        <taxon>Metazoa</taxon>
        <taxon>Ecdysozoa</taxon>
        <taxon>Arthropoda</taxon>
        <taxon>Crustacea</taxon>
        <taxon>Multicrustacea</taxon>
        <taxon>Malacostraca</taxon>
        <taxon>Eumalacostraca</taxon>
        <taxon>Eucarida</taxon>
        <taxon>Decapoda</taxon>
        <taxon>Pleocyemata</taxon>
        <taxon>Brachyura</taxon>
        <taxon>Eubrachyura</taxon>
        <taxon>Portunoidea</taxon>
        <taxon>Portunidae</taxon>
        <taxon>Portuninae</taxon>
        <taxon>Portunus</taxon>
    </lineage>
</organism>
<reference evidence="1 2" key="1">
    <citation type="submission" date="2019-05" db="EMBL/GenBank/DDBJ databases">
        <title>Another draft genome of Portunus trituberculatus and its Hox gene families provides insights of decapod evolution.</title>
        <authorList>
            <person name="Jeong J.-H."/>
            <person name="Song I."/>
            <person name="Kim S."/>
            <person name="Choi T."/>
            <person name="Kim D."/>
            <person name="Ryu S."/>
            <person name="Kim W."/>
        </authorList>
    </citation>
    <scope>NUCLEOTIDE SEQUENCE [LARGE SCALE GENOMIC DNA]</scope>
    <source>
        <tissue evidence="1">Muscle</tissue>
    </source>
</reference>
<dbReference type="Proteomes" id="UP000324222">
    <property type="component" value="Unassembled WGS sequence"/>
</dbReference>
<proteinExistence type="predicted"/>
<evidence type="ECO:0000313" key="2">
    <source>
        <dbReference type="Proteomes" id="UP000324222"/>
    </source>
</evidence>
<keyword evidence="2" id="KW-1185">Reference proteome</keyword>
<protein>
    <submittedName>
        <fullName evidence="1">Uncharacterized protein</fullName>
    </submittedName>
</protein>
<gene>
    <name evidence="1" type="ORF">E2C01_073284</name>
</gene>
<comment type="caution">
    <text evidence="1">The sequence shown here is derived from an EMBL/GenBank/DDBJ whole genome shotgun (WGS) entry which is preliminary data.</text>
</comment>
<dbReference type="AlphaFoldDB" id="A0A5B7IBA8"/>
<sequence>MIVAVLCEEKEVTKGMVQGHLYEGEQFTCSTSGGNVDLPFHQVLLQFPSIQYKNIKTESVCNHS</sequence>
<dbReference type="EMBL" id="VSRR010049353">
    <property type="protein sequence ID" value="MPC78787.1"/>
    <property type="molecule type" value="Genomic_DNA"/>
</dbReference>
<accession>A0A5B7IBA8</accession>
<evidence type="ECO:0000313" key="1">
    <source>
        <dbReference type="EMBL" id="MPC78787.1"/>
    </source>
</evidence>
<name>A0A5B7IBA8_PORTR</name>